<dbReference type="InterPro" id="IPR050428">
    <property type="entry name" value="TCS_sensor_his_kinase"/>
</dbReference>
<dbReference type="KEGG" id="wne:PIG85_06895"/>
<dbReference type="CDD" id="cd00075">
    <property type="entry name" value="HATPase"/>
    <property type="match status" value="1"/>
</dbReference>
<dbReference type="PANTHER" id="PTHR45436:SF5">
    <property type="entry name" value="SENSOR HISTIDINE KINASE TRCS"/>
    <property type="match status" value="1"/>
</dbReference>
<dbReference type="EC" id="2.7.13.3" evidence="3"/>
<dbReference type="Pfam" id="PF02518">
    <property type="entry name" value="HATPase_c"/>
    <property type="match status" value="1"/>
</dbReference>
<dbReference type="EMBL" id="CP116394">
    <property type="protein sequence ID" value="WCE45390.1"/>
    <property type="molecule type" value="Genomic_DNA"/>
</dbReference>
<evidence type="ECO:0000256" key="4">
    <source>
        <dbReference type="ARBA" id="ARBA00022553"/>
    </source>
</evidence>
<dbReference type="RefSeq" id="WP_004804652.1">
    <property type="nucleotide sequence ID" value="NZ_CP116394.1"/>
</dbReference>
<accession>A0AB38XM02</accession>
<evidence type="ECO:0000256" key="11">
    <source>
        <dbReference type="SAM" id="MobiDB-lite"/>
    </source>
</evidence>
<dbReference type="Gene3D" id="6.10.340.10">
    <property type="match status" value="1"/>
</dbReference>
<evidence type="ECO:0000256" key="9">
    <source>
        <dbReference type="ARBA" id="ARBA00023012"/>
    </source>
</evidence>
<dbReference type="InterPro" id="IPR004358">
    <property type="entry name" value="Sig_transdc_His_kin-like_C"/>
</dbReference>
<evidence type="ECO:0000256" key="6">
    <source>
        <dbReference type="ARBA" id="ARBA00022692"/>
    </source>
</evidence>
<feature type="region of interest" description="Disordered" evidence="11">
    <location>
        <begin position="468"/>
        <end position="487"/>
    </location>
</feature>
<dbReference type="PRINTS" id="PR00344">
    <property type="entry name" value="BCTRLSENSOR"/>
</dbReference>
<evidence type="ECO:0000256" key="8">
    <source>
        <dbReference type="ARBA" id="ARBA00022989"/>
    </source>
</evidence>
<feature type="compositionally biased region" description="Basic and acidic residues" evidence="11">
    <location>
        <begin position="474"/>
        <end position="487"/>
    </location>
</feature>
<dbReference type="FunFam" id="1.10.287.130:FF:000001">
    <property type="entry name" value="Two-component sensor histidine kinase"/>
    <property type="match status" value="1"/>
</dbReference>
<evidence type="ECO:0000259" key="14">
    <source>
        <dbReference type="PROSITE" id="PS50885"/>
    </source>
</evidence>
<dbReference type="Gene3D" id="1.10.287.130">
    <property type="match status" value="1"/>
</dbReference>
<evidence type="ECO:0000259" key="13">
    <source>
        <dbReference type="PROSITE" id="PS50109"/>
    </source>
</evidence>
<dbReference type="Gene3D" id="3.30.565.10">
    <property type="entry name" value="Histidine kinase-like ATPase, C-terminal domain"/>
    <property type="match status" value="1"/>
</dbReference>
<dbReference type="CDD" id="cd00082">
    <property type="entry name" value="HisKA"/>
    <property type="match status" value="1"/>
</dbReference>
<dbReference type="GO" id="GO:0000155">
    <property type="term" value="F:phosphorelay sensor kinase activity"/>
    <property type="evidence" value="ECO:0007669"/>
    <property type="project" value="InterPro"/>
</dbReference>
<organism evidence="15 16">
    <name type="scientific">Winkia neuii subsp. anitrata</name>
    <dbReference type="NCBI Taxonomy" id="29318"/>
    <lineage>
        <taxon>Bacteria</taxon>
        <taxon>Bacillati</taxon>
        <taxon>Actinomycetota</taxon>
        <taxon>Actinomycetes</taxon>
        <taxon>Actinomycetales</taxon>
        <taxon>Actinomycetaceae</taxon>
        <taxon>Winkia</taxon>
    </lineage>
</organism>
<keyword evidence="10 12" id="KW-0472">Membrane</keyword>
<dbReference type="InterPro" id="IPR003661">
    <property type="entry name" value="HisK_dim/P_dom"/>
</dbReference>
<dbReference type="SMART" id="SM00387">
    <property type="entry name" value="HATPase_c"/>
    <property type="match status" value="1"/>
</dbReference>
<evidence type="ECO:0000313" key="16">
    <source>
        <dbReference type="Proteomes" id="UP001211044"/>
    </source>
</evidence>
<dbReference type="InterPro" id="IPR003660">
    <property type="entry name" value="HAMP_dom"/>
</dbReference>
<evidence type="ECO:0000256" key="1">
    <source>
        <dbReference type="ARBA" id="ARBA00000085"/>
    </source>
</evidence>
<evidence type="ECO:0000313" key="15">
    <source>
        <dbReference type="EMBL" id="WCE45390.1"/>
    </source>
</evidence>
<dbReference type="PROSITE" id="PS50109">
    <property type="entry name" value="HIS_KIN"/>
    <property type="match status" value="1"/>
</dbReference>
<dbReference type="SUPFAM" id="SSF47384">
    <property type="entry name" value="Homodimeric domain of signal transducing histidine kinase"/>
    <property type="match status" value="1"/>
</dbReference>
<dbReference type="Pfam" id="PF00512">
    <property type="entry name" value="HisKA"/>
    <property type="match status" value="1"/>
</dbReference>
<feature type="domain" description="Histidine kinase" evidence="13">
    <location>
        <begin position="261"/>
        <end position="476"/>
    </location>
</feature>
<dbReference type="InterPro" id="IPR036097">
    <property type="entry name" value="HisK_dim/P_sf"/>
</dbReference>
<keyword evidence="5" id="KW-0808">Transferase</keyword>
<feature type="transmembrane region" description="Helical" evidence="12">
    <location>
        <begin position="158"/>
        <end position="181"/>
    </location>
</feature>
<dbReference type="InterPro" id="IPR036890">
    <property type="entry name" value="HATPase_C_sf"/>
</dbReference>
<reference evidence="15" key="1">
    <citation type="submission" date="2023-01" db="EMBL/GenBank/DDBJ databases">
        <title>Comparative Genomic Analysis of the Clinically-Derived Winkia Strain NY0527 Provides Evidence into the Taxonomic Reassignment of Winkia neuii and Characterizes Their Virulence Traits.</title>
        <authorList>
            <person name="Cai X."/>
            <person name="Peng Y."/>
            <person name="Li M."/>
            <person name="Qiu Y."/>
            <person name="Wang Y."/>
            <person name="Xu L."/>
            <person name="Hou Q."/>
        </authorList>
    </citation>
    <scope>NUCLEOTIDE SEQUENCE</scope>
    <source>
        <strain evidence="15">NY0527</strain>
    </source>
</reference>
<evidence type="ECO:0000256" key="5">
    <source>
        <dbReference type="ARBA" id="ARBA00022679"/>
    </source>
</evidence>
<dbReference type="InterPro" id="IPR003594">
    <property type="entry name" value="HATPase_dom"/>
</dbReference>
<dbReference type="PANTHER" id="PTHR45436">
    <property type="entry name" value="SENSOR HISTIDINE KINASE YKOH"/>
    <property type="match status" value="1"/>
</dbReference>
<evidence type="ECO:0000256" key="7">
    <source>
        <dbReference type="ARBA" id="ARBA00022777"/>
    </source>
</evidence>
<keyword evidence="7 15" id="KW-0418">Kinase</keyword>
<dbReference type="AlphaFoldDB" id="A0AB38XM02"/>
<sequence length="487" mass="51467">MKRKYRSLGLRLPALVLLVGICLLLFVGGLAGVTLRQVLVGQVDDTLRSSLGQAEMKADPSGGSLSHSLQNPGLSRGSVHLIRKGGLMLAGKVDSDLAIVQISDSQAEEFLQAAQETPSSTWISGLGHYRVLEAKLPSADGKGIQVLAGEPLERVDNVLVFFGGLSALYGIGGLALAWLLARVLVRRELAGIRTVTKVARQVTRQDLSGAVLNTRAPAALAASETEAGEMAKALNVALDHVERSLGARARSEEKLRQFVADASHELRTPLATVGGYAQLLAGTDLGESPNQAVSRIASEAERMRALVEDLLLLARIDSGRKVEVKPVPLAGLAVDAVADAAVSAPSHKWDLNLAEGAEDIEVIGNEAGLRQVFANLTANAYQHTLEGTLVRVSLRSQDGRAIVTVSDDGPGIAEEDKKKIFDRFARADSARKPGESTGLGLSIAHAIVEAHGGKLRLLEEPELGGATFEASFNQRKDNPAEATAKVD</sequence>
<dbReference type="PROSITE" id="PS50885">
    <property type="entry name" value="HAMP"/>
    <property type="match status" value="1"/>
</dbReference>
<keyword evidence="8 12" id="KW-1133">Transmembrane helix</keyword>
<dbReference type="SMART" id="SM00388">
    <property type="entry name" value="HisKA"/>
    <property type="match status" value="1"/>
</dbReference>
<name>A0AB38XM02_9ACTO</name>
<dbReference type="Proteomes" id="UP001211044">
    <property type="component" value="Chromosome"/>
</dbReference>
<keyword evidence="4" id="KW-0597">Phosphoprotein</keyword>
<gene>
    <name evidence="15" type="ORF">PIG85_06895</name>
</gene>
<comment type="subcellular location">
    <subcellularLocation>
        <location evidence="2">Cell membrane</location>
    </subcellularLocation>
</comment>
<feature type="domain" description="HAMP" evidence="14">
    <location>
        <begin position="186"/>
        <end position="246"/>
    </location>
</feature>
<comment type="catalytic activity">
    <reaction evidence="1">
        <text>ATP + protein L-histidine = ADP + protein N-phospho-L-histidine.</text>
        <dbReference type="EC" id="2.7.13.3"/>
    </reaction>
</comment>
<keyword evidence="9" id="KW-0902">Two-component regulatory system</keyword>
<keyword evidence="6 12" id="KW-0812">Transmembrane</keyword>
<feature type="transmembrane region" description="Helical" evidence="12">
    <location>
        <begin position="12"/>
        <end position="35"/>
    </location>
</feature>
<evidence type="ECO:0000256" key="3">
    <source>
        <dbReference type="ARBA" id="ARBA00012438"/>
    </source>
</evidence>
<evidence type="ECO:0000256" key="2">
    <source>
        <dbReference type="ARBA" id="ARBA00004236"/>
    </source>
</evidence>
<protein>
    <recommendedName>
        <fullName evidence="3">histidine kinase</fullName>
        <ecNumber evidence="3">2.7.13.3</ecNumber>
    </recommendedName>
</protein>
<evidence type="ECO:0000256" key="10">
    <source>
        <dbReference type="ARBA" id="ARBA00023136"/>
    </source>
</evidence>
<dbReference type="GO" id="GO:0005886">
    <property type="term" value="C:plasma membrane"/>
    <property type="evidence" value="ECO:0007669"/>
    <property type="project" value="UniProtKB-SubCell"/>
</dbReference>
<dbReference type="InterPro" id="IPR005467">
    <property type="entry name" value="His_kinase_dom"/>
</dbReference>
<evidence type="ECO:0000256" key="12">
    <source>
        <dbReference type="SAM" id="Phobius"/>
    </source>
</evidence>
<proteinExistence type="predicted"/>
<dbReference type="SUPFAM" id="SSF55874">
    <property type="entry name" value="ATPase domain of HSP90 chaperone/DNA topoisomerase II/histidine kinase"/>
    <property type="match status" value="1"/>
</dbReference>